<dbReference type="EMBL" id="JAVFKD010000014">
    <property type="protein sequence ID" value="KAK5991289.1"/>
    <property type="molecule type" value="Genomic_DNA"/>
</dbReference>
<dbReference type="Gene3D" id="3.40.33.10">
    <property type="entry name" value="CAP"/>
    <property type="match status" value="1"/>
</dbReference>
<comment type="caution">
    <text evidence="4">The sequence shown here is derived from an EMBL/GenBank/DDBJ whole genome shotgun (WGS) entry which is preliminary data.</text>
</comment>
<feature type="chain" id="PRO_5047010363" evidence="2">
    <location>
        <begin position="18"/>
        <end position="274"/>
    </location>
</feature>
<dbReference type="PRINTS" id="PR00837">
    <property type="entry name" value="V5TPXLIKE"/>
</dbReference>
<sequence>MKSSLILVTAGALMAAAGPVGKRAYKTEYIKEVVTVTVTAGDYQAQAQPTAQPTNAVYVQNTPPVASSLDRIRPSEQNSKPRPTYAPAVPKPNPPVAVPSTKPTDDYQSIMLHQHNLHRSNHSAPNLGWDNTLAQYAKNIATGCVFKHDMHQGNGGYGQNLAAWGSTGNIDNLRNKLAASGVTNQWYNSEMPNWQFYGQANPPPSSPLEKWGHFTQVVWKSTTTVGCYTAKCPAGSVLSFPSWYTVCNYGPPGNYGGRYGDNVLPPLGHPIASV</sequence>
<evidence type="ECO:0000259" key="3">
    <source>
        <dbReference type="SMART" id="SM00198"/>
    </source>
</evidence>
<feature type="region of interest" description="Disordered" evidence="1">
    <location>
        <begin position="67"/>
        <end position="101"/>
    </location>
</feature>
<evidence type="ECO:0000256" key="1">
    <source>
        <dbReference type="SAM" id="MobiDB-lite"/>
    </source>
</evidence>
<dbReference type="InterPro" id="IPR014044">
    <property type="entry name" value="CAP_dom"/>
</dbReference>
<dbReference type="PROSITE" id="PS01009">
    <property type="entry name" value="CRISP_1"/>
    <property type="match status" value="1"/>
</dbReference>
<reference evidence="4 5" key="1">
    <citation type="submission" date="2024-01" db="EMBL/GenBank/DDBJ databases">
        <title>Complete genome of Cladobotryum mycophilum ATHUM6906.</title>
        <authorList>
            <person name="Christinaki A.C."/>
            <person name="Myridakis A.I."/>
            <person name="Kouvelis V.N."/>
        </authorList>
    </citation>
    <scope>NUCLEOTIDE SEQUENCE [LARGE SCALE GENOMIC DNA]</scope>
    <source>
        <strain evidence="4 5">ATHUM6906</strain>
    </source>
</reference>
<protein>
    <submittedName>
        <fullName evidence="4">Pathogenesis-related protein</fullName>
    </submittedName>
</protein>
<feature type="signal peptide" evidence="2">
    <location>
        <begin position="1"/>
        <end position="17"/>
    </location>
</feature>
<gene>
    <name evidence="4" type="ORF">PT974_09569</name>
</gene>
<evidence type="ECO:0000256" key="2">
    <source>
        <dbReference type="SAM" id="SignalP"/>
    </source>
</evidence>
<keyword evidence="5" id="KW-1185">Reference proteome</keyword>
<organism evidence="4 5">
    <name type="scientific">Cladobotryum mycophilum</name>
    <dbReference type="NCBI Taxonomy" id="491253"/>
    <lineage>
        <taxon>Eukaryota</taxon>
        <taxon>Fungi</taxon>
        <taxon>Dikarya</taxon>
        <taxon>Ascomycota</taxon>
        <taxon>Pezizomycotina</taxon>
        <taxon>Sordariomycetes</taxon>
        <taxon>Hypocreomycetidae</taxon>
        <taxon>Hypocreales</taxon>
        <taxon>Hypocreaceae</taxon>
        <taxon>Cladobotryum</taxon>
    </lineage>
</organism>
<name>A0ABR0SGI8_9HYPO</name>
<dbReference type="InterPro" id="IPR018244">
    <property type="entry name" value="Allrgn_V5/Tpx1_CS"/>
</dbReference>
<dbReference type="SUPFAM" id="SSF55797">
    <property type="entry name" value="PR-1-like"/>
    <property type="match status" value="1"/>
</dbReference>
<dbReference type="InterPro" id="IPR001283">
    <property type="entry name" value="CRISP-related"/>
</dbReference>
<accession>A0ABR0SGI8</accession>
<dbReference type="Proteomes" id="UP001338125">
    <property type="component" value="Unassembled WGS sequence"/>
</dbReference>
<keyword evidence="2" id="KW-0732">Signal</keyword>
<dbReference type="SMART" id="SM00198">
    <property type="entry name" value="SCP"/>
    <property type="match status" value="1"/>
</dbReference>
<evidence type="ECO:0000313" key="4">
    <source>
        <dbReference type="EMBL" id="KAK5991289.1"/>
    </source>
</evidence>
<dbReference type="PANTHER" id="PTHR10334">
    <property type="entry name" value="CYSTEINE-RICH SECRETORY PROTEIN-RELATED"/>
    <property type="match status" value="1"/>
</dbReference>
<dbReference type="InterPro" id="IPR035940">
    <property type="entry name" value="CAP_sf"/>
</dbReference>
<proteinExistence type="predicted"/>
<dbReference type="Pfam" id="PF00188">
    <property type="entry name" value="CAP"/>
    <property type="match status" value="1"/>
</dbReference>
<dbReference type="CDD" id="cd05380">
    <property type="entry name" value="CAP_euk"/>
    <property type="match status" value="1"/>
</dbReference>
<evidence type="ECO:0000313" key="5">
    <source>
        <dbReference type="Proteomes" id="UP001338125"/>
    </source>
</evidence>
<feature type="domain" description="SCP" evidence="3">
    <location>
        <begin position="106"/>
        <end position="257"/>
    </location>
</feature>